<evidence type="ECO:0000256" key="1">
    <source>
        <dbReference type="ARBA" id="ARBA00005125"/>
    </source>
</evidence>
<proteinExistence type="inferred from homology"/>
<dbReference type="GO" id="GO:0016853">
    <property type="term" value="F:isomerase activity"/>
    <property type="evidence" value="ECO:0007669"/>
    <property type="project" value="UniProtKB-KW"/>
</dbReference>
<dbReference type="InterPro" id="IPR001509">
    <property type="entry name" value="Epimerase_deHydtase"/>
</dbReference>
<dbReference type="EC" id="5.1.3.12" evidence="4"/>
<dbReference type="Pfam" id="PF01370">
    <property type="entry name" value="Epimerase"/>
    <property type="match status" value="1"/>
</dbReference>
<comment type="pathway">
    <text evidence="1">Bacterial outer membrane biogenesis; LPS O-antigen biosynthesis.</text>
</comment>
<evidence type="ECO:0000256" key="2">
    <source>
        <dbReference type="ARBA" id="ARBA00007637"/>
    </source>
</evidence>
<dbReference type="AlphaFoldDB" id="A0A0W0YYQ0"/>
<feature type="domain" description="NAD-dependent epimerase/dehydratase" evidence="3">
    <location>
        <begin position="3"/>
        <end position="215"/>
    </location>
</feature>
<dbReference type="PATRIC" id="fig|452.5.peg.2022"/>
<dbReference type="EMBL" id="LNYX01000030">
    <property type="protein sequence ID" value="KTD61991.1"/>
    <property type="molecule type" value="Genomic_DNA"/>
</dbReference>
<keyword evidence="5" id="KW-1185">Reference proteome</keyword>
<dbReference type="InterPro" id="IPR036291">
    <property type="entry name" value="NAD(P)-bd_dom_sf"/>
</dbReference>
<accession>A0A0W0YYQ0</accession>
<keyword evidence="4" id="KW-0413">Isomerase</keyword>
<evidence type="ECO:0000313" key="5">
    <source>
        <dbReference type="Proteomes" id="UP000054877"/>
    </source>
</evidence>
<dbReference type="STRING" id="452.Lspi_1841"/>
<evidence type="ECO:0000259" key="3">
    <source>
        <dbReference type="Pfam" id="PF01370"/>
    </source>
</evidence>
<gene>
    <name evidence="4" type="ORF">Lspi_1841</name>
</gene>
<comment type="similarity">
    <text evidence="2">Belongs to the NAD(P)-dependent epimerase/dehydratase family.</text>
</comment>
<dbReference type="PANTHER" id="PTHR43000">
    <property type="entry name" value="DTDP-D-GLUCOSE 4,6-DEHYDRATASE-RELATED"/>
    <property type="match status" value="1"/>
</dbReference>
<dbReference type="Gene3D" id="3.40.50.720">
    <property type="entry name" value="NAD(P)-binding Rossmann-like Domain"/>
    <property type="match status" value="1"/>
</dbReference>
<protein>
    <submittedName>
        <fullName evidence="4">UDP-glucuronate 5'-epimerase</fullName>
        <ecNumber evidence="4">5.1.3.12</ecNumber>
    </submittedName>
</protein>
<organism evidence="4 5">
    <name type="scientific">Legionella spiritensis</name>
    <dbReference type="NCBI Taxonomy" id="452"/>
    <lineage>
        <taxon>Bacteria</taxon>
        <taxon>Pseudomonadati</taxon>
        <taxon>Pseudomonadota</taxon>
        <taxon>Gammaproteobacteria</taxon>
        <taxon>Legionellales</taxon>
        <taxon>Legionellaceae</taxon>
        <taxon>Legionella</taxon>
    </lineage>
</organism>
<evidence type="ECO:0000313" key="4">
    <source>
        <dbReference type="EMBL" id="KTD61991.1"/>
    </source>
</evidence>
<dbReference type="RefSeq" id="WP_058483764.1">
    <property type="nucleotide sequence ID" value="NZ_CAAAII010000008.1"/>
</dbReference>
<name>A0A0W0YYQ0_LEGSP</name>
<comment type="caution">
    <text evidence="4">The sequence shown here is derived from an EMBL/GenBank/DDBJ whole genome shotgun (WGS) entry which is preliminary data.</text>
</comment>
<dbReference type="SUPFAM" id="SSF51735">
    <property type="entry name" value="NAD(P)-binding Rossmann-fold domains"/>
    <property type="match status" value="1"/>
</dbReference>
<reference evidence="4 5" key="1">
    <citation type="submission" date="2015-11" db="EMBL/GenBank/DDBJ databases">
        <title>Genomic analysis of 38 Legionella species identifies large and diverse effector repertoires.</title>
        <authorList>
            <person name="Burstein D."/>
            <person name="Amaro F."/>
            <person name="Zusman T."/>
            <person name="Lifshitz Z."/>
            <person name="Cohen O."/>
            <person name="Gilbert J.A."/>
            <person name="Pupko T."/>
            <person name="Shuman H.A."/>
            <person name="Segal G."/>
        </authorList>
    </citation>
    <scope>NUCLEOTIDE SEQUENCE [LARGE SCALE GENOMIC DNA]</scope>
    <source>
        <strain evidence="4 5">Mt.St.Helens-9</strain>
    </source>
</reference>
<sequence>MRVLITGGSGFVGSHLTDRLLARGDAVLAIDNFSTGRRDNLKSHQNLQIIEETIANTAAMEEIFTKFKPDVVVHAAASYKDPDNWVEDCKTNVLGTVNVVNASKKAGCKRIVYFQTALCYGLNPKEQPVTLDHHFDARGSSYAISKTAAEHYVELSGLDFVSFRLANAYGPRNISGPLPTFYHRLTSGKACFVMDTRRDFIFIDDLVNCVERAVDGQGQGYYHISSGSDFSIKELFDATLAALDIKLDKDVEVRPRHPDDAFTILLDPSRTNKDFSWNVETSLTAGVKAAIEYYKEYGIEQTFTHLRSEETETETA</sequence>
<dbReference type="Proteomes" id="UP000054877">
    <property type="component" value="Unassembled WGS sequence"/>
</dbReference>
<dbReference type="OrthoDB" id="9803010at2"/>